<evidence type="ECO:0000313" key="4">
    <source>
        <dbReference type="Proteomes" id="UP001549139"/>
    </source>
</evidence>
<dbReference type="Proteomes" id="UP001549139">
    <property type="component" value="Unassembled WGS sequence"/>
</dbReference>
<dbReference type="Proteomes" id="UP000554284">
    <property type="component" value="Unassembled WGS sequence"/>
</dbReference>
<keyword evidence="4" id="KW-1185">Reference proteome</keyword>
<reference evidence="1 4" key="2">
    <citation type="submission" date="2024-06" db="EMBL/GenBank/DDBJ databases">
        <title>Sequencing the genomes of 1000 actinobacteria strains.</title>
        <authorList>
            <person name="Klenk H.-P."/>
        </authorList>
    </citation>
    <scope>NUCLEOTIDE SEQUENCE [LARGE SCALE GENOMIC DNA]</scope>
    <source>
        <strain evidence="1 4">DSM 44265</strain>
    </source>
</reference>
<protein>
    <submittedName>
        <fullName evidence="2">Uncharacterized protein</fullName>
    </submittedName>
</protein>
<sequence>MTDSRPSYFSLTTDVPGAGVEVTVMVQSLFDDAPSPRQVEFARELSATLTAVASEYTPVEPWRTESLDAYLVLANTHQLLDLARNSVDATPSQARRYFAGAADNLEVLKEWDPRFTNAYYQTRKCEQAAGNFLMDDLEEFHDCLETWLPARLLGRSPTERVVVVDDLQTPESFAATLTPDHEAVSVNMLDADEVDSYTAVGRTVYPVPMYRDGTIRSRLATSIYVDGMRLTYIVHTDNEAFPLLKELGEAAEVFCSVTCGYTPVEYYTELAYAKQLDNLVCSPRFDEDGVYRRNLLDMYAYSLSVMSNFDSTFETPRDLARSAAQLNEEMRADAAIELARTIGYWLPRDITDLIPRGWTDASNDEFAMELEDGLNMLPGRRFVVVLDHQSPEEYERTRLPNREKLYPMVYGEIADVDIFDLSHTEIFLGDV</sequence>
<reference evidence="2 3" key="1">
    <citation type="submission" date="2020-04" db="EMBL/GenBank/DDBJ databases">
        <title>MicrobeNet Type strains.</title>
        <authorList>
            <person name="Nicholson A.C."/>
        </authorList>
    </citation>
    <scope>NUCLEOTIDE SEQUENCE [LARGE SCALE GENOMIC DNA]</scope>
    <source>
        <strain evidence="2 3">ATCC 700355</strain>
    </source>
</reference>
<dbReference type="EMBL" id="JAAXPF010000005">
    <property type="protein sequence ID" value="NKY68949.1"/>
    <property type="molecule type" value="Genomic_DNA"/>
</dbReference>
<dbReference type="AlphaFoldDB" id="A0A7X6LSB4"/>
<comment type="caution">
    <text evidence="2">The sequence shown here is derived from an EMBL/GenBank/DDBJ whole genome shotgun (WGS) entry which is preliminary data.</text>
</comment>
<dbReference type="RefSeq" id="WP_168684835.1">
    <property type="nucleotide sequence ID" value="NZ_JAAXPF010000005.1"/>
</dbReference>
<proteinExistence type="predicted"/>
<organism evidence="2 3">
    <name type="scientific">Corynebacterium mucifaciens</name>
    <dbReference type="NCBI Taxonomy" id="57171"/>
    <lineage>
        <taxon>Bacteria</taxon>
        <taxon>Bacillati</taxon>
        <taxon>Actinomycetota</taxon>
        <taxon>Actinomycetes</taxon>
        <taxon>Mycobacteriales</taxon>
        <taxon>Corynebacteriaceae</taxon>
        <taxon>Corynebacterium</taxon>
    </lineage>
</organism>
<dbReference type="EMBL" id="JBEPNZ010000001">
    <property type="protein sequence ID" value="MET3945135.1"/>
    <property type="molecule type" value="Genomic_DNA"/>
</dbReference>
<accession>A0A7X6LSB4</accession>
<evidence type="ECO:0000313" key="1">
    <source>
        <dbReference type="EMBL" id="MET3945135.1"/>
    </source>
</evidence>
<name>A0A7X6LSB4_9CORY</name>
<evidence type="ECO:0000313" key="2">
    <source>
        <dbReference type="EMBL" id="NKY68949.1"/>
    </source>
</evidence>
<evidence type="ECO:0000313" key="3">
    <source>
        <dbReference type="Proteomes" id="UP000554284"/>
    </source>
</evidence>
<gene>
    <name evidence="2" type="ORF">HF989_06100</name>
    <name evidence="1" type="ORF">JOF50_001934</name>
</gene>